<feature type="transmembrane region" description="Helical" evidence="9">
    <location>
        <begin position="232"/>
        <end position="252"/>
    </location>
</feature>
<dbReference type="GO" id="GO:1902815">
    <property type="term" value="P:N,N'-diacetylchitobiose import"/>
    <property type="evidence" value="ECO:0007669"/>
    <property type="project" value="TreeGrafter"/>
</dbReference>
<evidence type="ECO:0000256" key="2">
    <source>
        <dbReference type="ARBA" id="ARBA00022448"/>
    </source>
</evidence>
<keyword evidence="6 9" id="KW-1133">Transmembrane helix</keyword>
<dbReference type="EMBL" id="AZEH01000034">
    <property type="protein sequence ID" value="KRL05161.1"/>
    <property type="molecule type" value="Genomic_DNA"/>
</dbReference>
<organism evidence="11 12">
    <name type="scientific">Liquorilactobacillus oeni DSM 19972</name>
    <dbReference type="NCBI Taxonomy" id="1423777"/>
    <lineage>
        <taxon>Bacteria</taxon>
        <taxon>Bacillati</taxon>
        <taxon>Bacillota</taxon>
        <taxon>Bacilli</taxon>
        <taxon>Lactobacillales</taxon>
        <taxon>Lactobacillaceae</taxon>
        <taxon>Liquorilactobacillus</taxon>
    </lineage>
</organism>
<protein>
    <recommendedName>
        <fullName evidence="8">Permease IIC component</fullName>
    </recommendedName>
</protein>
<sequence length="441" mass="48755">MIAMTGRLTNFLVKFNSFAKHQVYFQIIHETLTLLFPFVLVGTYVDFLNQAVFQKNGFLNNIYHVKNWLPGFKLLANYLSLLDLSINGVVAIAVVFLAANLATRKNAYYNIAASLTAVFAFMIMNFNGSFLAYTGRQQVNKFLENNLSYNGCFLALVVGLTTGWIFNRLGARSKKKDPHLMLRTSAWIRYNILPIAITLMLFGMFSYAASFFGRTGANGLVSGLYELSFSNYEWILLTAVCAAFLSNGFWFLGITGSFNFSGINAGSTIQNLEYAIQHGSPWGAPNPITIHTLFDSFANIGGPGMALSLLITILLYSRNQNFQLVAKTSLFPSIFNVSQSLLIGLPVLYNPLLAIPFLLTPVASILITWCALKLNFMPPTVYPVSSSTPGLLIGWLGTGGTWQALLISIINVVAGIAIYLPFIILDNRIKSSRRGEIENEK</sequence>
<dbReference type="InterPro" id="IPR051088">
    <property type="entry name" value="PTS_Sugar-EIIC/EIIB"/>
</dbReference>
<evidence type="ECO:0000313" key="12">
    <source>
        <dbReference type="Proteomes" id="UP000051686"/>
    </source>
</evidence>
<name>A0A0R1MBC0_9LACO</name>
<dbReference type="GO" id="GO:0005886">
    <property type="term" value="C:plasma membrane"/>
    <property type="evidence" value="ECO:0007669"/>
    <property type="project" value="UniProtKB-SubCell"/>
</dbReference>
<accession>A0A0R1MBC0</accession>
<dbReference type="PANTHER" id="PTHR33989">
    <property type="match status" value="1"/>
</dbReference>
<comment type="subcellular location">
    <subcellularLocation>
        <location evidence="1">Cell membrane</location>
        <topology evidence="1">Multi-pass membrane protein</topology>
    </subcellularLocation>
</comment>
<dbReference type="PIRSF" id="PIRSF006351">
    <property type="entry name" value="PTS_EIIC-Cellobiose"/>
    <property type="match status" value="1"/>
</dbReference>
<evidence type="ECO:0000313" key="11">
    <source>
        <dbReference type="EMBL" id="KRL05161.1"/>
    </source>
</evidence>
<evidence type="ECO:0000259" key="10">
    <source>
        <dbReference type="PROSITE" id="PS51105"/>
    </source>
</evidence>
<feature type="transmembrane region" description="Helical" evidence="9">
    <location>
        <begin position="78"/>
        <end position="101"/>
    </location>
</feature>
<keyword evidence="3 8" id="KW-1003">Cell membrane</keyword>
<comment type="function">
    <text evidence="8">The phosphoenolpyruvate-dependent sugar phosphotransferase system (PTS), a major carbohydrate active -transport system, catalyzes the phosphorylation of incoming sugar substrates concomitant with their translocation across the cell membrane.</text>
</comment>
<keyword evidence="4 8" id="KW-0762">Sugar transport</keyword>
<dbReference type="GO" id="GO:0008982">
    <property type="term" value="F:protein-N(PI)-phosphohistidine-sugar phosphotransferase activity"/>
    <property type="evidence" value="ECO:0007669"/>
    <property type="project" value="UniProtKB-UniRule"/>
</dbReference>
<dbReference type="AlphaFoldDB" id="A0A0R1MBC0"/>
<evidence type="ECO:0000256" key="3">
    <source>
        <dbReference type="ARBA" id="ARBA00022475"/>
    </source>
</evidence>
<feature type="domain" description="PTS EIIC type-3" evidence="10">
    <location>
        <begin position="8"/>
        <end position="422"/>
    </location>
</feature>
<feature type="transmembrane region" description="Helical" evidence="9">
    <location>
        <begin position="108"/>
        <end position="127"/>
    </location>
</feature>
<dbReference type="Pfam" id="PF02378">
    <property type="entry name" value="PTS_EIIC"/>
    <property type="match status" value="1"/>
</dbReference>
<dbReference type="GO" id="GO:0009401">
    <property type="term" value="P:phosphoenolpyruvate-dependent sugar phosphotransferase system"/>
    <property type="evidence" value="ECO:0007669"/>
    <property type="project" value="InterPro"/>
</dbReference>
<dbReference type="InterPro" id="IPR004501">
    <property type="entry name" value="PTS_EIIC_3"/>
</dbReference>
<dbReference type="InterPro" id="IPR003352">
    <property type="entry name" value="PTS_EIIC"/>
</dbReference>
<feature type="transmembrane region" description="Helical" evidence="9">
    <location>
        <begin position="23"/>
        <end position="45"/>
    </location>
</feature>
<comment type="caution">
    <text evidence="11">The sequence shown here is derived from an EMBL/GenBank/DDBJ whole genome shotgun (WGS) entry which is preliminary data.</text>
</comment>
<dbReference type="PROSITE" id="PS51105">
    <property type="entry name" value="PTS_EIIC_TYPE_3"/>
    <property type="match status" value="1"/>
</dbReference>
<reference evidence="11 12" key="1">
    <citation type="journal article" date="2015" name="Genome Announc.">
        <title>Expanding the biotechnology potential of lactobacilli through comparative genomics of 213 strains and associated genera.</title>
        <authorList>
            <person name="Sun Z."/>
            <person name="Harris H.M."/>
            <person name="McCann A."/>
            <person name="Guo C."/>
            <person name="Argimon S."/>
            <person name="Zhang W."/>
            <person name="Yang X."/>
            <person name="Jeffery I.B."/>
            <person name="Cooney J.C."/>
            <person name="Kagawa T.F."/>
            <person name="Liu W."/>
            <person name="Song Y."/>
            <person name="Salvetti E."/>
            <person name="Wrobel A."/>
            <person name="Rasinkangas P."/>
            <person name="Parkhill J."/>
            <person name="Rea M.C."/>
            <person name="O'Sullivan O."/>
            <person name="Ritari J."/>
            <person name="Douillard F.P."/>
            <person name="Paul Ross R."/>
            <person name="Yang R."/>
            <person name="Briner A.E."/>
            <person name="Felis G.E."/>
            <person name="de Vos W.M."/>
            <person name="Barrangou R."/>
            <person name="Klaenhammer T.R."/>
            <person name="Caufield P.W."/>
            <person name="Cui Y."/>
            <person name="Zhang H."/>
            <person name="O'Toole P.W."/>
        </authorList>
    </citation>
    <scope>NUCLEOTIDE SEQUENCE [LARGE SCALE GENOMIC DNA]</scope>
    <source>
        <strain evidence="11 12">DSM 19972</strain>
    </source>
</reference>
<feature type="transmembrane region" description="Helical" evidence="9">
    <location>
        <begin position="402"/>
        <end position="425"/>
    </location>
</feature>
<feature type="transmembrane region" description="Helical" evidence="9">
    <location>
        <begin position="356"/>
        <end position="376"/>
    </location>
</feature>
<evidence type="ECO:0000256" key="4">
    <source>
        <dbReference type="ARBA" id="ARBA00022597"/>
    </source>
</evidence>
<dbReference type="PATRIC" id="fig|1423777.3.peg.1146"/>
<keyword evidence="12" id="KW-1185">Reference proteome</keyword>
<dbReference type="STRING" id="1423777.FD46_GL001112"/>
<evidence type="ECO:0000256" key="6">
    <source>
        <dbReference type="ARBA" id="ARBA00022989"/>
    </source>
</evidence>
<keyword evidence="7 8" id="KW-0472">Membrane</keyword>
<evidence type="ECO:0000256" key="7">
    <source>
        <dbReference type="ARBA" id="ARBA00023136"/>
    </source>
</evidence>
<proteinExistence type="predicted"/>
<feature type="transmembrane region" description="Helical" evidence="9">
    <location>
        <begin position="187"/>
        <end position="212"/>
    </location>
</feature>
<gene>
    <name evidence="11" type="ORF">FD46_GL001112</name>
</gene>
<evidence type="ECO:0000256" key="1">
    <source>
        <dbReference type="ARBA" id="ARBA00004651"/>
    </source>
</evidence>
<evidence type="ECO:0000256" key="5">
    <source>
        <dbReference type="ARBA" id="ARBA00022692"/>
    </source>
</evidence>
<dbReference type="Proteomes" id="UP000051686">
    <property type="component" value="Unassembled WGS sequence"/>
</dbReference>
<evidence type="ECO:0000256" key="9">
    <source>
        <dbReference type="SAM" id="Phobius"/>
    </source>
</evidence>
<keyword evidence="2 8" id="KW-0813">Transport</keyword>
<evidence type="ECO:0000256" key="8">
    <source>
        <dbReference type="PIRNR" id="PIRNR006351"/>
    </source>
</evidence>
<dbReference type="PANTHER" id="PTHR33989:SF4">
    <property type="entry name" value="PTS SYSTEM N,N'-DIACETYLCHITOBIOSE-SPECIFIC EIIC COMPONENT"/>
    <property type="match status" value="1"/>
</dbReference>
<feature type="transmembrane region" description="Helical" evidence="9">
    <location>
        <begin position="147"/>
        <end position="166"/>
    </location>
</feature>
<dbReference type="InterPro" id="IPR004796">
    <property type="entry name" value="PTS_IIC_cello"/>
</dbReference>
<keyword evidence="5 9" id="KW-0812">Transmembrane</keyword>